<gene>
    <name evidence="3" type="ORF">D5S19_01390</name>
</gene>
<organism evidence="3 4">
    <name type="scientific">Amycolatopsis panacis</name>
    <dbReference type="NCBI Taxonomy" id="2340917"/>
    <lineage>
        <taxon>Bacteria</taxon>
        <taxon>Bacillati</taxon>
        <taxon>Actinomycetota</taxon>
        <taxon>Actinomycetes</taxon>
        <taxon>Pseudonocardiales</taxon>
        <taxon>Pseudonocardiaceae</taxon>
        <taxon>Amycolatopsis</taxon>
    </lineage>
</organism>
<accession>A0A419IBM7</accession>
<reference evidence="3 4" key="1">
    <citation type="submission" date="2018-09" db="EMBL/GenBank/DDBJ databases">
        <title>YIM PH 21725 draft genome.</title>
        <authorList>
            <person name="Miao C."/>
        </authorList>
    </citation>
    <scope>NUCLEOTIDE SEQUENCE [LARGE SCALE GENOMIC DNA]</scope>
    <source>
        <strain evidence="4">YIM PH21725</strain>
    </source>
</reference>
<protein>
    <submittedName>
        <fullName evidence="3">Uncharacterized protein</fullName>
    </submittedName>
</protein>
<dbReference type="AlphaFoldDB" id="A0A419IBM7"/>
<keyword evidence="2" id="KW-0812">Transmembrane</keyword>
<evidence type="ECO:0000256" key="2">
    <source>
        <dbReference type="SAM" id="Phobius"/>
    </source>
</evidence>
<name>A0A419IBM7_9PSEU</name>
<evidence type="ECO:0000313" key="3">
    <source>
        <dbReference type="EMBL" id="RJQ91987.1"/>
    </source>
</evidence>
<keyword evidence="4" id="KW-1185">Reference proteome</keyword>
<dbReference type="Proteomes" id="UP000285112">
    <property type="component" value="Unassembled WGS sequence"/>
</dbReference>
<feature type="region of interest" description="Disordered" evidence="1">
    <location>
        <begin position="244"/>
        <end position="337"/>
    </location>
</feature>
<sequence length="358" mass="34897">MLRLAGRRPAAIADRSAAELADRTGIIAASVPGSLKRAGKPGRGRRLTGGLGPARWGVVGQFVDKSIVDRRRGAGAGAAEQGVGGQGVGGRLVDGPTAGELLVNGPTDAGSGVAETGCAQAGLGVAGVGGVQAGSGVAETGGAQAGLGVAGVGGAQAGLDVAGAGGVQAGSGVAETGGVQAGSVPAAGGRALVSPQAVVGRRSRRAVVIGASAVVLAGLGWLGGGLVTGGFSGSRPDTVATQAEPQVVVAPPGSWPTRPQVPVTSEAGPATVHVPVSPKERPVRKRVTTPPPVSPRQDIPLGPRQDVPPAGADQDVPRAGNNPPAPAPSVAPKSDFRKVVDHRWQPWTGLVRKAAGGR</sequence>
<dbReference type="EMBL" id="QZFV01000015">
    <property type="protein sequence ID" value="RJQ91987.1"/>
    <property type="molecule type" value="Genomic_DNA"/>
</dbReference>
<comment type="caution">
    <text evidence="3">The sequence shown here is derived from an EMBL/GenBank/DDBJ whole genome shotgun (WGS) entry which is preliminary data.</text>
</comment>
<keyword evidence="2" id="KW-0472">Membrane</keyword>
<evidence type="ECO:0000256" key="1">
    <source>
        <dbReference type="SAM" id="MobiDB-lite"/>
    </source>
</evidence>
<keyword evidence="2" id="KW-1133">Transmembrane helix</keyword>
<evidence type="ECO:0000313" key="4">
    <source>
        <dbReference type="Proteomes" id="UP000285112"/>
    </source>
</evidence>
<proteinExistence type="predicted"/>
<feature type="transmembrane region" description="Helical" evidence="2">
    <location>
        <begin position="206"/>
        <end position="227"/>
    </location>
</feature>